<dbReference type="Gene3D" id="1.10.287.610">
    <property type="entry name" value="Helix hairpin bin"/>
    <property type="match status" value="1"/>
</dbReference>
<organism evidence="17">
    <name type="scientific">uncultured Acidimicrobiales bacterium</name>
    <dbReference type="NCBI Taxonomy" id="310071"/>
    <lineage>
        <taxon>Bacteria</taxon>
        <taxon>Bacillati</taxon>
        <taxon>Actinomycetota</taxon>
        <taxon>Acidimicrobiia</taxon>
        <taxon>Acidimicrobiales</taxon>
        <taxon>environmental samples</taxon>
    </lineage>
</organism>
<name>A0A6J4J4K1_9ACTN</name>
<evidence type="ECO:0000256" key="7">
    <source>
        <dbReference type="ARBA" id="ARBA00022763"/>
    </source>
</evidence>
<feature type="binding site" evidence="14">
    <location>
        <position position="437"/>
    </location>
    <ligand>
        <name>Zn(2+)</name>
        <dbReference type="ChEBI" id="CHEBI:29105"/>
    </ligand>
</feature>
<dbReference type="EMBL" id="CADCTF010000160">
    <property type="protein sequence ID" value="CAA9270512.1"/>
    <property type="molecule type" value="Genomic_DNA"/>
</dbReference>
<dbReference type="Pfam" id="PF03119">
    <property type="entry name" value="DNA_ligase_ZBD"/>
    <property type="match status" value="1"/>
</dbReference>
<evidence type="ECO:0000256" key="4">
    <source>
        <dbReference type="ARBA" id="ARBA00022598"/>
    </source>
</evidence>
<dbReference type="Pfam" id="PF01653">
    <property type="entry name" value="DNA_ligase_aden"/>
    <property type="match status" value="1"/>
</dbReference>
<dbReference type="SUPFAM" id="SSF52113">
    <property type="entry name" value="BRCT domain"/>
    <property type="match status" value="1"/>
</dbReference>
<comment type="similarity">
    <text evidence="13 14">Belongs to the NAD-dependent DNA ligase family. LigA subfamily.</text>
</comment>
<dbReference type="SMART" id="SM00278">
    <property type="entry name" value="HhH1"/>
    <property type="match status" value="2"/>
</dbReference>
<feature type="binding site" evidence="14">
    <location>
        <position position="419"/>
    </location>
    <ligand>
        <name>Zn(2+)</name>
        <dbReference type="ChEBI" id="CHEBI:29105"/>
    </ligand>
</feature>
<dbReference type="GO" id="GO:0003677">
    <property type="term" value="F:DNA binding"/>
    <property type="evidence" value="ECO:0007669"/>
    <property type="project" value="InterPro"/>
</dbReference>
<dbReference type="InterPro" id="IPR012340">
    <property type="entry name" value="NA-bd_OB-fold"/>
</dbReference>
<dbReference type="GO" id="GO:0005829">
    <property type="term" value="C:cytosol"/>
    <property type="evidence" value="ECO:0007669"/>
    <property type="project" value="TreeGrafter"/>
</dbReference>
<dbReference type="GO" id="GO:0003911">
    <property type="term" value="F:DNA ligase (NAD+) activity"/>
    <property type="evidence" value="ECO:0007669"/>
    <property type="project" value="UniProtKB-UniRule"/>
</dbReference>
<dbReference type="HAMAP" id="MF_01588">
    <property type="entry name" value="DNA_ligase_A"/>
    <property type="match status" value="1"/>
</dbReference>
<dbReference type="CDD" id="cd00114">
    <property type="entry name" value="LIGANc"/>
    <property type="match status" value="1"/>
</dbReference>
<dbReference type="InterPro" id="IPR036420">
    <property type="entry name" value="BRCT_dom_sf"/>
</dbReference>
<feature type="binding site" evidence="14">
    <location>
        <begin position="94"/>
        <end position="95"/>
    </location>
    <ligand>
        <name>NAD(+)</name>
        <dbReference type="ChEBI" id="CHEBI:57540"/>
    </ligand>
</feature>
<keyword evidence="6 14" id="KW-0479">Metal-binding</keyword>
<accession>A0A6J4J4K1</accession>
<dbReference type="Gene3D" id="6.20.10.30">
    <property type="match status" value="1"/>
</dbReference>
<evidence type="ECO:0000313" key="17">
    <source>
        <dbReference type="EMBL" id="CAA9270512.1"/>
    </source>
</evidence>
<dbReference type="SMART" id="SM00292">
    <property type="entry name" value="BRCT"/>
    <property type="match status" value="1"/>
</dbReference>
<comment type="cofactor">
    <cofactor evidence="14">
        <name>Mg(2+)</name>
        <dbReference type="ChEBI" id="CHEBI:18420"/>
    </cofactor>
    <cofactor evidence="14">
        <name>Mn(2+)</name>
        <dbReference type="ChEBI" id="CHEBI:29035"/>
    </cofactor>
</comment>
<evidence type="ECO:0000256" key="9">
    <source>
        <dbReference type="ARBA" id="ARBA00022842"/>
    </source>
</evidence>
<dbReference type="Gene3D" id="1.10.150.20">
    <property type="entry name" value="5' to 3' exonuclease, C-terminal subdomain"/>
    <property type="match status" value="2"/>
</dbReference>
<keyword evidence="9 14" id="KW-0460">Magnesium</keyword>
<dbReference type="AlphaFoldDB" id="A0A6J4J4K1"/>
<keyword evidence="11 14" id="KW-0234">DNA repair</keyword>
<feature type="binding site" evidence="14">
    <location>
        <position position="422"/>
    </location>
    <ligand>
        <name>Zn(2+)</name>
        <dbReference type="ChEBI" id="CHEBI:29105"/>
    </ligand>
</feature>
<evidence type="ECO:0000256" key="6">
    <source>
        <dbReference type="ARBA" id="ARBA00022723"/>
    </source>
</evidence>
<comment type="catalytic activity">
    <reaction evidence="12 14">
        <text>NAD(+) + (deoxyribonucleotide)n-3'-hydroxyl + 5'-phospho-(deoxyribonucleotide)m = (deoxyribonucleotide)n+m + AMP + beta-nicotinamide D-nucleotide.</text>
        <dbReference type="EC" id="6.5.1.2"/>
    </reaction>
</comment>
<dbReference type="InterPro" id="IPR010994">
    <property type="entry name" value="RuvA_2-like"/>
</dbReference>
<proteinExistence type="inferred from homology"/>
<dbReference type="Gene3D" id="3.40.50.10190">
    <property type="entry name" value="BRCT domain"/>
    <property type="match status" value="1"/>
</dbReference>
<keyword evidence="10 14" id="KW-0520">NAD</keyword>
<dbReference type="FunFam" id="1.10.287.610:FF:000002">
    <property type="entry name" value="DNA ligase"/>
    <property type="match status" value="1"/>
</dbReference>
<evidence type="ECO:0000256" key="14">
    <source>
        <dbReference type="HAMAP-Rule" id="MF_01588"/>
    </source>
</evidence>
<reference evidence="17" key="1">
    <citation type="submission" date="2020-02" db="EMBL/GenBank/DDBJ databases">
        <authorList>
            <person name="Meier V. D."/>
        </authorList>
    </citation>
    <scope>NUCLEOTIDE SEQUENCE</scope>
    <source>
        <strain evidence="17">AVDCRST_MAG50</strain>
    </source>
</reference>
<evidence type="ECO:0000256" key="13">
    <source>
        <dbReference type="ARBA" id="ARBA00060881"/>
    </source>
</evidence>
<evidence type="ECO:0000256" key="10">
    <source>
        <dbReference type="ARBA" id="ARBA00023027"/>
    </source>
</evidence>
<dbReference type="Pfam" id="PF03120">
    <property type="entry name" value="OB_DNA_ligase"/>
    <property type="match status" value="1"/>
</dbReference>
<dbReference type="PROSITE" id="PS01055">
    <property type="entry name" value="DNA_LIGASE_N1"/>
    <property type="match status" value="1"/>
</dbReference>
<feature type="binding site" evidence="14">
    <location>
        <position position="184"/>
    </location>
    <ligand>
        <name>NAD(+)</name>
        <dbReference type="ChEBI" id="CHEBI:57540"/>
    </ligand>
</feature>
<feature type="binding site" evidence="14">
    <location>
        <begin position="45"/>
        <end position="49"/>
    </location>
    <ligand>
        <name>NAD(+)</name>
        <dbReference type="ChEBI" id="CHEBI:57540"/>
    </ligand>
</feature>
<dbReference type="InterPro" id="IPR018239">
    <property type="entry name" value="DNA_ligase_AS"/>
</dbReference>
<dbReference type="SMART" id="SM00532">
    <property type="entry name" value="LIGANc"/>
    <property type="match status" value="1"/>
</dbReference>
<feature type="region of interest" description="Disordered" evidence="15">
    <location>
        <begin position="674"/>
        <end position="699"/>
    </location>
</feature>
<feature type="binding site" evidence="14">
    <location>
        <position position="147"/>
    </location>
    <ligand>
        <name>NAD(+)</name>
        <dbReference type="ChEBI" id="CHEBI:57540"/>
    </ligand>
</feature>
<dbReference type="EC" id="6.5.1.2" evidence="2 14"/>
<dbReference type="InterPro" id="IPR013840">
    <property type="entry name" value="DNAligase_N"/>
</dbReference>
<feature type="binding site" evidence="14">
    <location>
        <position position="325"/>
    </location>
    <ligand>
        <name>NAD(+)</name>
        <dbReference type="ChEBI" id="CHEBI:57540"/>
    </ligand>
</feature>
<dbReference type="PIRSF" id="PIRSF001604">
    <property type="entry name" value="LigA"/>
    <property type="match status" value="1"/>
</dbReference>
<dbReference type="PANTHER" id="PTHR23389">
    <property type="entry name" value="CHROMOSOME TRANSMISSION FIDELITY FACTOR 18"/>
    <property type="match status" value="1"/>
</dbReference>
<keyword evidence="14" id="KW-0464">Manganese</keyword>
<dbReference type="FunFam" id="2.40.50.140:FF:000012">
    <property type="entry name" value="DNA ligase"/>
    <property type="match status" value="1"/>
</dbReference>
<dbReference type="GO" id="GO:0046872">
    <property type="term" value="F:metal ion binding"/>
    <property type="evidence" value="ECO:0007669"/>
    <property type="project" value="UniProtKB-KW"/>
</dbReference>
<dbReference type="InterPro" id="IPR001679">
    <property type="entry name" value="DNA_ligase"/>
</dbReference>
<dbReference type="FunFam" id="3.30.470.30:FF:000001">
    <property type="entry name" value="DNA ligase"/>
    <property type="match status" value="1"/>
</dbReference>
<keyword evidence="5 14" id="KW-0235">DNA replication</keyword>
<dbReference type="InterPro" id="IPR003583">
    <property type="entry name" value="Hlx-hairpin-Hlx_DNA-bd_motif"/>
</dbReference>
<keyword evidence="4 14" id="KW-0436">Ligase</keyword>
<dbReference type="PROSITE" id="PS50172">
    <property type="entry name" value="BRCT"/>
    <property type="match status" value="1"/>
</dbReference>
<evidence type="ECO:0000256" key="12">
    <source>
        <dbReference type="ARBA" id="ARBA00034005"/>
    </source>
</evidence>
<evidence type="ECO:0000256" key="1">
    <source>
        <dbReference type="ARBA" id="ARBA00004067"/>
    </source>
</evidence>
<keyword evidence="8 14" id="KW-0862">Zinc</keyword>
<sequence length="699" mass="75357">MSYLLGSVGGVTSSQNPTARADELREAIEHHNRRYHELDDPEISDADYDALVRELRAIEEQHPELATPDSPTQAVGSAPSALFAPVEHRVPMMSLDNAFSFDELLAWGKRMERYISGEVAYACELKIDGVAMSLLYEGGELVRAGTRGDGRVGEDVTANVRTVGVIPHRLQGDHVPAAVEVRGEVYMPTASFRELNRRQEADGGRLFANPRNAGAGSLRQKDASITAGRNLAFWAYQLGALEGAPRFERHSESLAAVASWGLPINPEATVVASLDEVHAFCERWLQHRHDLDYEIDGVVVKVDSIAQQRELGSTSKAPRWAIAYKFPPEERQTKLRSIMVSIGRTGKATPFAMLEPVFVGGSTVGVATLHNEDMVARKDVRPGDTVIVRKAGDVIPEVVGPVLALRPEGLEPWQFPDTCSVCQGPLVRLEGESDTFCTNLDCPSQRAGRIEHFASRGAMDIEGFGEQRAHLFTQRGLLGDVGDIYRLTRESFDGLDGFGDVSIANLLQAVEASKSRPLPNLLIGLNIRHLGVTGSRLLARAFGHLDRIMAATAEELAAVEGVGPKIATSVHEFFASEHNRKVIDKLRDAGLNFTGPVAPDVAQTLAGMSVVVTGTLEGWSREEAEEAVKARGGKSPGSVSKKTTAVVVGESPGAAKVTKADELGVPVLDEAGFAHLLETGELPGQPDEPGEPAPDITQP</sequence>
<dbReference type="Pfam" id="PF00533">
    <property type="entry name" value="BRCT"/>
    <property type="match status" value="1"/>
</dbReference>
<dbReference type="Gene3D" id="3.30.470.30">
    <property type="entry name" value="DNA ligase/mRNA capping enzyme"/>
    <property type="match status" value="1"/>
</dbReference>
<feature type="binding site" evidence="14">
    <location>
        <position position="301"/>
    </location>
    <ligand>
        <name>NAD(+)</name>
        <dbReference type="ChEBI" id="CHEBI:57540"/>
    </ligand>
</feature>
<gene>
    <name evidence="14" type="primary">ligA</name>
    <name evidence="17" type="ORF">AVDCRST_MAG50-3333</name>
</gene>
<feature type="active site" description="N6-AMP-lysine intermediate" evidence="14">
    <location>
        <position position="126"/>
    </location>
</feature>
<feature type="binding site" evidence="14">
    <location>
        <position position="442"/>
    </location>
    <ligand>
        <name>Zn(2+)</name>
        <dbReference type="ChEBI" id="CHEBI:29105"/>
    </ligand>
</feature>
<dbReference type="SUPFAM" id="SSF47781">
    <property type="entry name" value="RuvA domain 2-like"/>
    <property type="match status" value="1"/>
</dbReference>
<dbReference type="InterPro" id="IPR001357">
    <property type="entry name" value="BRCT_dom"/>
</dbReference>
<feature type="domain" description="BRCT" evidence="16">
    <location>
        <begin position="600"/>
        <end position="682"/>
    </location>
</feature>
<evidence type="ECO:0000256" key="15">
    <source>
        <dbReference type="SAM" id="MobiDB-lite"/>
    </source>
</evidence>
<dbReference type="InterPro" id="IPR004150">
    <property type="entry name" value="NAD_DNA_ligase_OB"/>
</dbReference>
<dbReference type="NCBIfam" id="NF005932">
    <property type="entry name" value="PRK07956.1"/>
    <property type="match status" value="1"/>
</dbReference>
<evidence type="ECO:0000256" key="8">
    <source>
        <dbReference type="ARBA" id="ARBA00022833"/>
    </source>
</evidence>
<keyword evidence="7 14" id="KW-0227">DNA damage</keyword>
<dbReference type="Pfam" id="PF12826">
    <property type="entry name" value="HHH_2"/>
    <property type="match status" value="1"/>
</dbReference>
<dbReference type="GO" id="GO:0006260">
    <property type="term" value="P:DNA replication"/>
    <property type="evidence" value="ECO:0007669"/>
    <property type="project" value="UniProtKB-KW"/>
</dbReference>
<evidence type="ECO:0000256" key="11">
    <source>
        <dbReference type="ARBA" id="ARBA00023204"/>
    </source>
</evidence>
<dbReference type="FunFam" id="1.10.150.20:FF:000006">
    <property type="entry name" value="DNA ligase"/>
    <property type="match status" value="1"/>
</dbReference>
<evidence type="ECO:0000259" key="16">
    <source>
        <dbReference type="PROSITE" id="PS50172"/>
    </source>
</evidence>
<evidence type="ECO:0000256" key="3">
    <source>
        <dbReference type="ARBA" id="ARBA00013308"/>
    </source>
</evidence>
<dbReference type="InterPro" id="IPR004149">
    <property type="entry name" value="Znf_DNAligase_C4"/>
</dbReference>
<evidence type="ECO:0000256" key="5">
    <source>
        <dbReference type="ARBA" id="ARBA00022705"/>
    </source>
</evidence>
<dbReference type="SUPFAM" id="SSF50249">
    <property type="entry name" value="Nucleic acid-binding proteins"/>
    <property type="match status" value="1"/>
</dbReference>
<comment type="function">
    <text evidence="1 14">DNA ligase that catalyzes the formation of phosphodiester linkages between 5'-phosphoryl and 3'-hydroxyl groups in double-stranded DNA using NAD as a coenzyme and as the energy source for the reaction. It is essential for DNA replication and repair of damaged DNA.</text>
</comment>
<dbReference type="GO" id="GO:0006281">
    <property type="term" value="P:DNA repair"/>
    <property type="evidence" value="ECO:0007669"/>
    <property type="project" value="UniProtKB-KW"/>
</dbReference>
<feature type="region of interest" description="Disordered" evidence="15">
    <location>
        <begin position="1"/>
        <end position="20"/>
    </location>
</feature>
<feature type="binding site" evidence="14">
    <location>
        <position position="124"/>
    </location>
    <ligand>
        <name>NAD(+)</name>
        <dbReference type="ChEBI" id="CHEBI:57540"/>
    </ligand>
</feature>
<dbReference type="InterPro" id="IPR013839">
    <property type="entry name" value="DNAligase_adenylation"/>
</dbReference>
<dbReference type="InterPro" id="IPR041663">
    <property type="entry name" value="DisA/LigA_HHH"/>
</dbReference>
<evidence type="ECO:0000256" key="2">
    <source>
        <dbReference type="ARBA" id="ARBA00012722"/>
    </source>
</evidence>
<dbReference type="PANTHER" id="PTHR23389:SF9">
    <property type="entry name" value="DNA LIGASE"/>
    <property type="match status" value="1"/>
</dbReference>
<dbReference type="NCBIfam" id="TIGR00575">
    <property type="entry name" value="dnlj"/>
    <property type="match status" value="1"/>
</dbReference>
<protein>
    <recommendedName>
        <fullName evidence="3 14">DNA ligase</fullName>
        <ecNumber evidence="2 14">6.5.1.2</ecNumber>
    </recommendedName>
    <alternativeName>
        <fullName evidence="14">Polydeoxyribonucleotide synthase [NAD(+)]</fullName>
    </alternativeName>
</protein>
<dbReference type="Gene3D" id="2.40.50.140">
    <property type="entry name" value="Nucleic acid-binding proteins"/>
    <property type="match status" value="1"/>
</dbReference>
<dbReference type="SUPFAM" id="SSF56091">
    <property type="entry name" value="DNA ligase/mRNA capping enzyme, catalytic domain"/>
    <property type="match status" value="1"/>
</dbReference>